<feature type="domain" description="DUF403" evidence="1">
    <location>
        <begin position="1"/>
        <end position="308"/>
    </location>
</feature>
<protein>
    <submittedName>
        <fullName evidence="2">Alpha-E domain-containing protein</fullName>
    </submittedName>
</protein>
<dbReference type="InterPro" id="IPR051680">
    <property type="entry name" value="ATP-dep_Glu-Cys_Ligase-2"/>
</dbReference>
<evidence type="ECO:0000313" key="3">
    <source>
        <dbReference type="Proteomes" id="UP000310636"/>
    </source>
</evidence>
<proteinExistence type="predicted"/>
<reference evidence="2 3" key="1">
    <citation type="submission" date="2019-04" db="EMBL/GenBank/DDBJ databases">
        <title>Cohnella sp. nov. isolated from preserved vegetables.</title>
        <authorList>
            <person name="Lin S.-Y."/>
            <person name="Hung M.-H."/>
            <person name="Young C.-C."/>
        </authorList>
    </citation>
    <scope>NUCLEOTIDE SEQUENCE [LARGE SCALE GENOMIC DNA]</scope>
    <source>
        <strain evidence="2 3">CC-MHH1044</strain>
    </source>
</reference>
<sequence>MLDRAAESLFWIGRYTERAENHARLIDVYYHIREDSIGPDEGVWRRISGAIGDSSAYLERYGEFNERSALQFLLLDTEQTNSLLTCVIQARDNLKKIREQLPSELWNLFNSFYLWLRQMTIGEVLAEPHRFFERVKEGLAAFQGTLVSIAMRDESWCMLESGRYLERSENIVRLLDSVCQTVEEKGQSSYSYLLAVLKSVGGYEAYRRLGIDELSMEEVASFLLLQETFPRSAHFALASFESNMKAMRSKSDRSGSSLEKIIRQASKARSELSWLERQDITFSSLGSVLQQLLATNNLLGESMAKTFFFPHGREVIA</sequence>
<dbReference type="PANTHER" id="PTHR34595">
    <property type="entry name" value="BLR5612 PROTEIN"/>
    <property type="match status" value="1"/>
</dbReference>
<keyword evidence="3" id="KW-1185">Reference proteome</keyword>
<organism evidence="2 3">
    <name type="scientific">Cohnella fermenti</name>
    <dbReference type="NCBI Taxonomy" id="2565925"/>
    <lineage>
        <taxon>Bacteria</taxon>
        <taxon>Bacillati</taxon>
        <taxon>Bacillota</taxon>
        <taxon>Bacilli</taxon>
        <taxon>Bacillales</taxon>
        <taxon>Paenibacillaceae</taxon>
        <taxon>Cohnella</taxon>
    </lineage>
</organism>
<dbReference type="RefSeq" id="WP_136368117.1">
    <property type="nucleotide sequence ID" value="NZ_SSOB01000002.1"/>
</dbReference>
<gene>
    <name evidence="2" type="ORF">E6C55_02065</name>
</gene>
<dbReference type="InterPro" id="IPR007296">
    <property type="entry name" value="DUF403"/>
</dbReference>
<dbReference type="AlphaFoldDB" id="A0A4S4C805"/>
<comment type="caution">
    <text evidence="2">The sequence shown here is derived from an EMBL/GenBank/DDBJ whole genome shotgun (WGS) entry which is preliminary data.</text>
</comment>
<dbReference type="PANTHER" id="PTHR34595:SF7">
    <property type="entry name" value="SLL1039 PROTEIN"/>
    <property type="match status" value="1"/>
</dbReference>
<evidence type="ECO:0000259" key="1">
    <source>
        <dbReference type="Pfam" id="PF04168"/>
    </source>
</evidence>
<accession>A0A4S4C805</accession>
<name>A0A4S4C805_9BACL</name>
<evidence type="ECO:0000313" key="2">
    <source>
        <dbReference type="EMBL" id="THF84115.1"/>
    </source>
</evidence>
<dbReference type="EMBL" id="SSOB01000002">
    <property type="protein sequence ID" value="THF84115.1"/>
    <property type="molecule type" value="Genomic_DNA"/>
</dbReference>
<dbReference type="Proteomes" id="UP000310636">
    <property type="component" value="Unassembled WGS sequence"/>
</dbReference>
<dbReference type="Pfam" id="PF04168">
    <property type="entry name" value="Alpha-E"/>
    <property type="match status" value="1"/>
</dbReference>
<dbReference type="OrthoDB" id="9803532at2"/>